<name>A0ABW8MXR0_9BURK</name>
<dbReference type="Proteomes" id="UP001620514">
    <property type="component" value="Unassembled WGS sequence"/>
</dbReference>
<protein>
    <submittedName>
        <fullName evidence="1">Transposase</fullName>
    </submittedName>
</protein>
<accession>A0ABW8MXR0</accession>
<feature type="non-terminal residue" evidence="1">
    <location>
        <position position="40"/>
    </location>
</feature>
<dbReference type="EMBL" id="JBIYDN010000052">
    <property type="protein sequence ID" value="MFK4448508.1"/>
    <property type="molecule type" value="Genomic_DNA"/>
</dbReference>
<keyword evidence="2" id="KW-1185">Reference proteome</keyword>
<sequence>MIGPPANTRIWIAAGVTDMRSGFNSLAAKVQTVLEKDPYG</sequence>
<comment type="caution">
    <text evidence="1">The sequence shown here is derived from an EMBL/GenBank/DDBJ whole genome shotgun (WGS) entry which is preliminary data.</text>
</comment>
<reference evidence="1 2" key="1">
    <citation type="submission" date="2024-11" db="EMBL/GenBank/DDBJ databases">
        <title>Using genomics to understand microbial adaptation to soil warming.</title>
        <authorList>
            <person name="Deangelis K.M. PhD."/>
        </authorList>
    </citation>
    <scope>NUCLEOTIDE SEQUENCE [LARGE SCALE GENOMIC DNA]</scope>
    <source>
        <strain evidence="1 2">GAS97</strain>
    </source>
</reference>
<dbReference type="InterPro" id="IPR008878">
    <property type="entry name" value="Transposase_IS66_Orf2"/>
</dbReference>
<gene>
    <name evidence="1" type="ORF">ABH943_008552</name>
</gene>
<dbReference type="RefSeq" id="WP_404614861.1">
    <property type="nucleotide sequence ID" value="NZ_JBIYDN010000052.1"/>
</dbReference>
<organism evidence="1 2">
    <name type="scientific">Caballeronia udeis</name>
    <dbReference type="NCBI Taxonomy" id="1232866"/>
    <lineage>
        <taxon>Bacteria</taxon>
        <taxon>Pseudomonadati</taxon>
        <taxon>Pseudomonadota</taxon>
        <taxon>Betaproteobacteria</taxon>
        <taxon>Burkholderiales</taxon>
        <taxon>Burkholderiaceae</taxon>
        <taxon>Caballeronia</taxon>
    </lineage>
</organism>
<evidence type="ECO:0000313" key="1">
    <source>
        <dbReference type="EMBL" id="MFK4448508.1"/>
    </source>
</evidence>
<dbReference type="Pfam" id="PF05717">
    <property type="entry name" value="TnpB_IS66"/>
    <property type="match status" value="1"/>
</dbReference>
<proteinExistence type="predicted"/>
<evidence type="ECO:0000313" key="2">
    <source>
        <dbReference type="Proteomes" id="UP001620514"/>
    </source>
</evidence>